<dbReference type="InterPro" id="IPR050194">
    <property type="entry name" value="Glycosyltransferase_grp1"/>
</dbReference>
<dbReference type="Proteomes" id="UP001261624">
    <property type="component" value="Unassembled WGS sequence"/>
</dbReference>
<organism evidence="2 3">
    <name type="scientific">Autumnicola patrickiae</name>
    <dbReference type="NCBI Taxonomy" id="3075591"/>
    <lineage>
        <taxon>Bacteria</taxon>
        <taxon>Pseudomonadati</taxon>
        <taxon>Bacteroidota</taxon>
        <taxon>Flavobacteriia</taxon>
        <taxon>Flavobacteriales</taxon>
        <taxon>Flavobacteriaceae</taxon>
        <taxon>Autumnicola</taxon>
    </lineage>
</organism>
<keyword evidence="2" id="KW-0808">Transferase</keyword>
<protein>
    <submittedName>
        <fullName evidence="2">Glycosyltransferase family 4 protein</fullName>
        <ecNumber evidence="2">2.4.-.-</ecNumber>
    </submittedName>
</protein>
<reference evidence="2 3" key="1">
    <citation type="submission" date="2023-09" db="EMBL/GenBank/DDBJ databases">
        <authorList>
            <person name="Rey-Velasco X."/>
        </authorList>
    </citation>
    <scope>NUCLEOTIDE SEQUENCE [LARGE SCALE GENOMIC DNA]</scope>
    <source>
        <strain evidence="2 3">F188</strain>
    </source>
</reference>
<dbReference type="PANTHER" id="PTHR45947:SF3">
    <property type="entry name" value="SULFOQUINOVOSYL TRANSFERASE SQD2"/>
    <property type="match status" value="1"/>
</dbReference>
<dbReference type="GO" id="GO:0016757">
    <property type="term" value="F:glycosyltransferase activity"/>
    <property type="evidence" value="ECO:0007669"/>
    <property type="project" value="UniProtKB-KW"/>
</dbReference>
<dbReference type="InterPro" id="IPR001296">
    <property type="entry name" value="Glyco_trans_1"/>
</dbReference>
<name>A0ABU3DYM8_9FLAO</name>
<feature type="domain" description="Glycosyl transferase family 1" evidence="1">
    <location>
        <begin position="237"/>
        <end position="387"/>
    </location>
</feature>
<comment type="caution">
    <text evidence="2">The sequence shown here is derived from an EMBL/GenBank/DDBJ whole genome shotgun (WGS) entry which is preliminary data.</text>
</comment>
<keyword evidence="3" id="KW-1185">Reference proteome</keyword>
<evidence type="ECO:0000259" key="1">
    <source>
        <dbReference type="Pfam" id="PF00534"/>
    </source>
</evidence>
<dbReference type="Pfam" id="PF00534">
    <property type="entry name" value="Glycos_transf_1"/>
    <property type="match status" value="1"/>
</dbReference>
<dbReference type="RefSeq" id="WP_311681328.1">
    <property type="nucleotide sequence ID" value="NZ_JAVRHM010000002.1"/>
</dbReference>
<proteinExistence type="predicted"/>
<evidence type="ECO:0000313" key="3">
    <source>
        <dbReference type="Proteomes" id="UP001261624"/>
    </source>
</evidence>
<accession>A0ABU3DYM8</accession>
<dbReference type="EC" id="2.4.-.-" evidence="2"/>
<gene>
    <name evidence="2" type="ORF">RM549_03505</name>
</gene>
<dbReference type="EMBL" id="JAVRHM010000002">
    <property type="protein sequence ID" value="MDT0688833.1"/>
    <property type="molecule type" value="Genomic_DNA"/>
</dbReference>
<dbReference type="Gene3D" id="3.40.50.2000">
    <property type="entry name" value="Glycogen Phosphorylase B"/>
    <property type="match status" value="2"/>
</dbReference>
<evidence type="ECO:0000313" key="2">
    <source>
        <dbReference type="EMBL" id="MDT0688833.1"/>
    </source>
</evidence>
<dbReference type="CDD" id="cd03801">
    <property type="entry name" value="GT4_PimA-like"/>
    <property type="match status" value="1"/>
</dbReference>
<keyword evidence="2" id="KW-0328">Glycosyltransferase</keyword>
<dbReference type="SUPFAM" id="SSF53756">
    <property type="entry name" value="UDP-Glycosyltransferase/glycogen phosphorylase"/>
    <property type="match status" value="1"/>
</dbReference>
<sequence>MVIISHPTANANVRAAAEGFLEANLLYEFHTSLALFPDSLLDRISNLRPFKELGRRKFDARLGPYTKMEPWFEIGRQIAPKFGLSHLTSHNAGILNIDNVYKNLDKKVTRNLNRASLRGASAIYSYEDGSLFSFQKSRSLGLKNFYDLPIGYWRAAFNILKDEQLKWPEWESTLINFRDSKEKLERKDKELGLADVIFVASSFTANTLKDYPGKLGPVEIIPYGFPKPSMNPQHSVVEEAPLKLLFVGGLSQRKGIANMFAAVESFNSHVKLTVVGQKTSNNCKALDIELRKHHWIPSLPHKDILNLMRENDVLLFPSLFEGFGLVITEAMSQGTPVITTNRTAGPDLIRHGENGWLVEPGSTIALKECIEQLLINRKNVAKAGKAALETAHSRSWKVYGRELAEATSKYLN</sequence>
<dbReference type="PANTHER" id="PTHR45947">
    <property type="entry name" value="SULFOQUINOVOSYL TRANSFERASE SQD2"/>
    <property type="match status" value="1"/>
</dbReference>